<reference evidence="2" key="1">
    <citation type="journal article" date="2014" name="Int. J. Syst. Evol. Microbiol.">
        <title>Complete genome sequence of Corynebacterium casei LMG S-19264T (=DSM 44701T), isolated from a smear-ripened cheese.</title>
        <authorList>
            <consortium name="US DOE Joint Genome Institute (JGI-PGF)"/>
            <person name="Walter F."/>
            <person name="Albersmeier A."/>
            <person name="Kalinowski J."/>
            <person name="Ruckert C."/>
        </authorList>
    </citation>
    <scope>NUCLEOTIDE SEQUENCE</scope>
    <source>
        <strain evidence="2">CGMCC 1.6333</strain>
    </source>
</reference>
<dbReference type="Proteomes" id="UP000618460">
    <property type="component" value="Unassembled WGS sequence"/>
</dbReference>
<gene>
    <name evidence="2" type="ORF">GCM10011351_26690</name>
</gene>
<dbReference type="InterPro" id="IPR003593">
    <property type="entry name" value="AAA+_ATPase"/>
</dbReference>
<accession>A0A917TWN0</accession>
<dbReference type="Pfam" id="PF05621">
    <property type="entry name" value="TniB"/>
    <property type="match status" value="1"/>
</dbReference>
<feature type="domain" description="AAA+ ATPase" evidence="1">
    <location>
        <begin position="48"/>
        <end position="201"/>
    </location>
</feature>
<evidence type="ECO:0000313" key="3">
    <source>
        <dbReference type="Proteomes" id="UP000618460"/>
    </source>
</evidence>
<evidence type="ECO:0000313" key="2">
    <source>
        <dbReference type="EMBL" id="GGM39185.1"/>
    </source>
</evidence>
<dbReference type="SMART" id="SM00382">
    <property type="entry name" value="AAA"/>
    <property type="match status" value="1"/>
</dbReference>
<dbReference type="InterPro" id="IPR008868">
    <property type="entry name" value="TniB"/>
</dbReference>
<dbReference type="InterPro" id="IPR027417">
    <property type="entry name" value="P-loop_NTPase"/>
</dbReference>
<name>A0A917TWN0_9BACI</name>
<dbReference type="Gene3D" id="3.40.50.300">
    <property type="entry name" value="P-loop containing nucleotide triphosphate hydrolases"/>
    <property type="match status" value="1"/>
</dbReference>
<comment type="caution">
    <text evidence="2">The sequence shown here is derived from an EMBL/GenBank/DDBJ whole genome shotgun (WGS) entry which is preliminary data.</text>
</comment>
<protein>
    <recommendedName>
        <fullName evidence="1">AAA+ ATPase domain-containing protein</fullName>
    </recommendedName>
</protein>
<keyword evidence="3" id="KW-1185">Reference proteome</keyword>
<dbReference type="AlphaFoldDB" id="A0A917TWN0"/>
<reference evidence="2" key="2">
    <citation type="submission" date="2020-09" db="EMBL/GenBank/DDBJ databases">
        <authorList>
            <person name="Sun Q."/>
            <person name="Zhou Y."/>
        </authorList>
    </citation>
    <scope>NUCLEOTIDE SEQUENCE</scope>
    <source>
        <strain evidence="2">CGMCC 1.6333</strain>
    </source>
</reference>
<proteinExistence type="predicted"/>
<organism evidence="2 3">
    <name type="scientific">Paraliobacillus quinghaiensis</name>
    <dbReference type="NCBI Taxonomy" id="470815"/>
    <lineage>
        <taxon>Bacteria</taxon>
        <taxon>Bacillati</taxon>
        <taxon>Bacillota</taxon>
        <taxon>Bacilli</taxon>
        <taxon>Bacillales</taxon>
        <taxon>Bacillaceae</taxon>
        <taxon>Paraliobacillus</taxon>
    </lineage>
</organism>
<dbReference type="SUPFAM" id="SSF52540">
    <property type="entry name" value="P-loop containing nucleoside triphosphate hydrolases"/>
    <property type="match status" value="1"/>
</dbReference>
<evidence type="ECO:0000259" key="1">
    <source>
        <dbReference type="SMART" id="SM00382"/>
    </source>
</evidence>
<sequence length="310" mass="35721">MTYNKYKAFQKRIINLYIEHPEIKRIWDMLDSRRMFRTMGVEEGNDDSPVHLFIKGKSRVGKTQMMKKYVKLSDRYVHVEEDGTEIDVVPVAYMDLPTPFTLAGFYNQIITKGLGAPRSPGRPLVEELKYRAFELLKRQQVEMLIIDELDYLLASTYVNKKQAMEQIKNVANETDICLVCVGTPAIEELRILNDQHIGRYPPTTIPWFKECDEDFLNLLKDIEGKLAPEVELGLGNSNSAYPYILHELSGGLIGWLKPILREAFMLIGVFDPSFNDFSILNRLNGDVLLQARDNVIGELQEQELNKFLEK</sequence>
<dbReference type="RefSeq" id="WP_117156085.1">
    <property type="nucleotide sequence ID" value="NZ_BMLG01000019.1"/>
</dbReference>
<dbReference type="EMBL" id="BMLG01000019">
    <property type="protein sequence ID" value="GGM39185.1"/>
    <property type="molecule type" value="Genomic_DNA"/>
</dbReference>
<dbReference type="OrthoDB" id="2569256at2"/>